<evidence type="ECO:0000313" key="3">
    <source>
        <dbReference type="Proteomes" id="UP000771749"/>
    </source>
</evidence>
<gene>
    <name evidence="2" type="ORF">IAC07_01260</name>
</gene>
<sequence length="86" mass="9811">MTAVIENMFGDSRNYNKKGFLTLGFNGSQPEISDYYTNNGSLYMASLAFLPLGLPADDPFWTSEAEDWTSKKAWEGKDFPRDHSYR</sequence>
<feature type="non-terminal residue" evidence="2">
    <location>
        <position position="1"/>
    </location>
</feature>
<dbReference type="Proteomes" id="UP000771749">
    <property type="component" value="Unassembled WGS sequence"/>
</dbReference>
<feature type="domain" description="DUF2264" evidence="1">
    <location>
        <begin position="2"/>
        <end position="68"/>
    </location>
</feature>
<accession>A0A940DNL0</accession>
<evidence type="ECO:0000259" key="1">
    <source>
        <dbReference type="Pfam" id="PF10022"/>
    </source>
</evidence>
<evidence type="ECO:0000313" key="2">
    <source>
        <dbReference type="EMBL" id="MBO8453335.1"/>
    </source>
</evidence>
<dbReference type="Pfam" id="PF10022">
    <property type="entry name" value="DUF2264"/>
    <property type="match status" value="1"/>
</dbReference>
<dbReference type="PANTHER" id="PTHR35339:SF3">
    <property type="entry name" value="DUF2264 DOMAIN-CONTAINING PROTEIN"/>
    <property type="match status" value="1"/>
</dbReference>
<protein>
    <submittedName>
        <fullName evidence="2">DUF2264 domain-containing protein</fullName>
    </submittedName>
</protein>
<dbReference type="PANTHER" id="PTHR35339">
    <property type="entry name" value="LINALOOL DEHYDRATASE_ISOMERASE DOMAIN-CONTAINING PROTEIN"/>
    <property type="match status" value="1"/>
</dbReference>
<reference evidence="2" key="1">
    <citation type="submission" date="2020-10" db="EMBL/GenBank/DDBJ databases">
        <authorList>
            <person name="Gilroy R."/>
        </authorList>
    </citation>
    <scope>NUCLEOTIDE SEQUENCE</scope>
    <source>
        <strain evidence="2">F1-3629</strain>
    </source>
</reference>
<dbReference type="AlphaFoldDB" id="A0A940DNL0"/>
<proteinExistence type="predicted"/>
<dbReference type="InterPro" id="IPR049349">
    <property type="entry name" value="DUF2264_N"/>
</dbReference>
<comment type="caution">
    <text evidence="2">The sequence shown here is derived from an EMBL/GenBank/DDBJ whole genome shotgun (WGS) entry which is preliminary data.</text>
</comment>
<dbReference type="EMBL" id="JADIMJ010000021">
    <property type="protein sequence ID" value="MBO8453335.1"/>
    <property type="molecule type" value="Genomic_DNA"/>
</dbReference>
<organism evidence="2 3">
    <name type="scientific">Candidatus Cryptobacteroides gallistercoris</name>
    <dbReference type="NCBI Taxonomy" id="2840765"/>
    <lineage>
        <taxon>Bacteria</taxon>
        <taxon>Pseudomonadati</taxon>
        <taxon>Bacteroidota</taxon>
        <taxon>Bacteroidia</taxon>
        <taxon>Bacteroidales</taxon>
        <taxon>Candidatus Cryptobacteroides</taxon>
    </lineage>
</organism>
<reference evidence="2" key="2">
    <citation type="journal article" date="2021" name="PeerJ">
        <title>Extensive microbial diversity within the chicken gut microbiome revealed by metagenomics and culture.</title>
        <authorList>
            <person name="Gilroy R."/>
            <person name="Ravi A."/>
            <person name="Getino M."/>
            <person name="Pursley I."/>
            <person name="Horton D.L."/>
            <person name="Alikhan N.F."/>
            <person name="Baker D."/>
            <person name="Gharbi K."/>
            <person name="Hall N."/>
            <person name="Watson M."/>
            <person name="Adriaenssens E.M."/>
            <person name="Foster-Nyarko E."/>
            <person name="Jarju S."/>
            <person name="Secka A."/>
            <person name="Antonio M."/>
            <person name="Oren A."/>
            <person name="Chaudhuri R.R."/>
            <person name="La Ragione R."/>
            <person name="Hildebrand F."/>
            <person name="Pallen M.J."/>
        </authorList>
    </citation>
    <scope>NUCLEOTIDE SEQUENCE</scope>
    <source>
        <strain evidence="2">F1-3629</strain>
    </source>
</reference>
<dbReference type="InterPro" id="IPR016624">
    <property type="entry name" value="UCP014753"/>
</dbReference>
<name>A0A940DNL0_9BACT</name>